<dbReference type="AlphaFoldDB" id="A0AA35QD42"/>
<feature type="compositionally biased region" description="Acidic residues" evidence="1">
    <location>
        <begin position="1"/>
        <end position="13"/>
    </location>
</feature>
<comment type="caution">
    <text evidence="2">The sequence shown here is derived from an EMBL/GenBank/DDBJ whole genome shotgun (WGS) entry which is preliminary data.</text>
</comment>
<dbReference type="Proteomes" id="UP001160390">
    <property type="component" value="Unassembled WGS sequence"/>
</dbReference>
<evidence type="ECO:0000256" key="1">
    <source>
        <dbReference type="SAM" id="MobiDB-lite"/>
    </source>
</evidence>
<proteinExistence type="predicted"/>
<dbReference type="EMBL" id="CABFNP030001329">
    <property type="protein sequence ID" value="CAI6099796.1"/>
    <property type="molecule type" value="Genomic_DNA"/>
</dbReference>
<gene>
    <name evidence="2" type="ORF">CCHLO57077_00011562</name>
</gene>
<protein>
    <submittedName>
        <fullName evidence="2">Uncharacterized protein</fullName>
    </submittedName>
</protein>
<reference evidence="2" key="1">
    <citation type="submission" date="2023-01" db="EMBL/GenBank/DDBJ databases">
        <authorList>
            <person name="Piombo E."/>
        </authorList>
    </citation>
    <scope>NUCLEOTIDE SEQUENCE</scope>
</reference>
<evidence type="ECO:0000313" key="3">
    <source>
        <dbReference type="Proteomes" id="UP001160390"/>
    </source>
</evidence>
<organism evidence="2 3">
    <name type="scientific">Clonostachys chloroleuca</name>
    <dbReference type="NCBI Taxonomy" id="1926264"/>
    <lineage>
        <taxon>Eukaryota</taxon>
        <taxon>Fungi</taxon>
        <taxon>Dikarya</taxon>
        <taxon>Ascomycota</taxon>
        <taxon>Pezizomycotina</taxon>
        <taxon>Sordariomycetes</taxon>
        <taxon>Hypocreomycetidae</taxon>
        <taxon>Hypocreales</taxon>
        <taxon>Bionectriaceae</taxon>
        <taxon>Clonostachys</taxon>
    </lineage>
</organism>
<feature type="region of interest" description="Disordered" evidence="1">
    <location>
        <begin position="1"/>
        <end position="32"/>
    </location>
</feature>
<sequence>MSDSQADEEDDDSEKNAGGEAMTDGDELQLPATEIDVKQFRQVISSSPVFQEFLDELYHLAYPSMQTRMERLQLRWKRQRRYPNAETRKIIAELESSEPQSITMTTKQPGWSDRLKGVIEAYSGERWDWWPLAPRYMRAVEKCRGP</sequence>
<accession>A0AA35QD42</accession>
<name>A0AA35QD42_9HYPO</name>
<evidence type="ECO:0000313" key="2">
    <source>
        <dbReference type="EMBL" id="CAI6099796.1"/>
    </source>
</evidence>
<keyword evidence="3" id="KW-1185">Reference proteome</keyword>